<gene>
    <name evidence="1" type="ORF">A6J39_019265</name>
</gene>
<sequence length="139" mass="15628">MFFFDTVTQKYNQAKLFANQFYENLVQGMPDFSTFHGEIALMYTKAIIAHLKKNYIQFATVGAMELLGYAIDLNFPEGTTLSTMLHFTSRVGAQALILSAFIEINRPVEISFPEINRPVDIDTTDDNGIPLTSYRSTAA</sequence>
<proteinExistence type="predicted"/>
<comment type="caution">
    <text evidence="1">The sequence shown here is derived from an EMBL/GenBank/DDBJ whole genome shotgun (WGS) entry which is preliminary data.</text>
</comment>
<protein>
    <submittedName>
        <fullName evidence="1">Uncharacterized protein</fullName>
    </submittedName>
</protein>
<organism evidence="1 2">
    <name type="scientific">Legionella anisa</name>
    <dbReference type="NCBI Taxonomy" id="28082"/>
    <lineage>
        <taxon>Bacteria</taxon>
        <taxon>Pseudomonadati</taxon>
        <taxon>Pseudomonadota</taxon>
        <taxon>Gammaproteobacteria</taxon>
        <taxon>Legionellales</taxon>
        <taxon>Legionellaceae</taxon>
        <taxon>Legionella</taxon>
    </lineage>
</organism>
<dbReference type="GeneID" id="98064156"/>
<evidence type="ECO:0000313" key="2">
    <source>
        <dbReference type="Proteomes" id="UP000192511"/>
    </source>
</evidence>
<evidence type="ECO:0000313" key="1">
    <source>
        <dbReference type="EMBL" id="PNL63162.1"/>
    </source>
</evidence>
<reference evidence="1" key="1">
    <citation type="submission" date="2017-12" db="EMBL/GenBank/DDBJ databases">
        <title>FDA dAtabase for Regulatory Grade micrObial Sequences (FDA-ARGOS): Supporting development and validation of Infectious Disease Dx tests.</title>
        <authorList>
            <person name="Kerrigan L."/>
            <person name="Tallon L.J."/>
            <person name="Sadzewicz L."/>
            <person name="Sengamalay N."/>
            <person name="Ott S."/>
            <person name="Godinez A."/>
            <person name="Nagaraj S."/>
            <person name="Vavikolanu K."/>
            <person name="Vyas G."/>
            <person name="Nadendla S."/>
            <person name="Aluvathingal J."/>
            <person name="Sichtig H."/>
        </authorList>
    </citation>
    <scope>NUCLEOTIDE SEQUENCE [LARGE SCALE GENOMIC DNA]</scope>
    <source>
        <strain evidence="1">FDAARGOS_200</strain>
    </source>
</reference>
<dbReference type="RefSeq" id="WP_019232862.1">
    <property type="nucleotide sequence ID" value="NZ_CAAAHR010000012.1"/>
</dbReference>
<dbReference type="Proteomes" id="UP000192511">
    <property type="component" value="Unassembled WGS sequence"/>
</dbReference>
<name>A0AAX0WXS9_9GAMM</name>
<accession>A0AAX0WXS9</accession>
<dbReference type="AlphaFoldDB" id="A0AAX0WXS9"/>
<dbReference type="EMBL" id="NBTX02000004">
    <property type="protein sequence ID" value="PNL63162.1"/>
    <property type="molecule type" value="Genomic_DNA"/>
</dbReference>
<keyword evidence="2" id="KW-1185">Reference proteome</keyword>